<evidence type="ECO:0000313" key="7">
    <source>
        <dbReference type="EMBL" id="AHD02192.1"/>
    </source>
</evidence>
<dbReference type="EMBL" id="CP006773">
    <property type="protein sequence ID" value="AHD02192.1"/>
    <property type="molecule type" value="Genomic_DNA"/>
</dbReference>
<dbReference type="InterPro" id="IPR038404">
    <property type="entry name" value="TRAP_DctP_sf"/>
</dbReference>
<accession>V9VZ74</accession>
<protein>
    <submittedName>
        <fullName evidence="7">Transporter</fullName>
    </submittedName>
</protein>
<organism evidence="7 8">
    <name type="scientific">Leisingera methylohalidivorans DSM 14336</name>
    <dbReference type="NCBI Taxonomy" id="999552"/>
    <lineage>
        <taxon>Bacteria</taxon>
        <taxon>Pseudomonadati</taxon>
        <taxon>Pseudomonadota</taxon>
        <taxon>Alphaproteobacteria</taxon>
        <taxon>Rhodobacterales</taxon>
        <taxon>Roseobacteraceae</taxon>
        <taxon>Leisingera</taxon>
    </lineage>
</organism>
<keyword evidence="8" id="KW-1185">Reference proteome</keyword>
<dbReference type="HOGENOM" id="CLU_036176_1_2_5"/>
<dbReference type="KEGG" id="lmd:METH_17485"/>
<keyword evidence="4 6" id="KW-0732">Signal</keyword>
<dbReference type="RefSeq" id="WP_024091658.1">
    <property type="nucleotide sequence ID" value="NC_023135.1"/>
</dbReference>
<proteinExistence type="inferred from homology"/>
<dbReference type="GO" id="GO:0042597">
    <property type="term" value="C:periplasmic space"/>
    <property type="evidence" value="ECO:0007669"/>
    <property type="project" value="UniProtKB-SubCell"/>
</dbReference>
<feature type="chain" id="PRO_5004782999" evidence="6">
    <location>
        <begin position="24"/>
        <end position="332"/>
    </location>
</feature>
<dbReference type="PATRIC" id="fig|999552.6.peg.3473"/>
<comment type="similarity">
    <text evidence="2">Belongs to the bacterial solute-binding protein 7 family.</text>
</comment>
<dbReference type="GO" id="GO:0055085">
    <property type="term" value="P:transmembrane transport"/>
    <property type="evidence" value="ECO:0007669"/>
    <property type="project" value="InterPro"/>
</dbReference>
<feature type="signal peptide" evidence="6">
    <location>
        <begin position="1"/>
        <end position="23"/>
    </location>
</feature>
<keyword evidence="3" id="KW-0813">Transport</keyword>
<dbReference type="InterPro" id="IPR018389">
    <property type="entry name" value="DctP_fam"/>
</dbReference>
<dbReference type="AlphaFoldDB" id="V9VZ74"/>
<evidence type="ECO:0000256" key="6">
    <source>
        <dbReference type="SAM" id="SignalP"/>
    </source>
</evidence>
<dbReference type="NCBIfam" id="NF037995">
    <property type="entry name" value="TRAP_S1"/>
    <property type="match status" value="1"/>
</dbReference>
<evidence type="ECO:0000256" key="2">
    <source>
        <dbReference type="ARBA" id="ARBA00009023"/>
    </source>
</evidence>
<gene>
    <name evidence="7" type="ORF">METH_17485</name>
</gene>
<sequence>MKKLLTAVAAGTIALQFATPAFAENIKLRFAGVFPIDHQGTKMMEQVAADVNAAGVGLEMTVFPASQLGSGEALFEDVARGNIDFASAFIYSDTDPRLEFLNMPFLVSGYDDMERVLRDMDSDYNRILQDITDEYGVRVMAANPEGFVGIVATKEPDNWSSSEDKGMNIRVWSSNAVKSTMEALGYRATTMAWGDIFPALQSGIVDGAICCTKTATYSIFAKSDVGTHFIEYNSLLEQTFYYGSERTLAKLNDEQREVVQAAMTKASADFFAYNRDNDAAYGQKLIDSGYTILSLSGEQQKAMADHVRATIWPTMEGAVGKDVIDQVLAAVK</sequence>
<dbReference type="Pfam" id="PF03480">
    <property type="entry name" value="DctP"/>
    <property type="match status" value="1"/>
</dbReference>
<evidence type="ECO:0000313" key="8">
    <source>
        <dbReference type="Proteomes" id="UP000018780"/>
    </source>
</evidence>
<reference evidence="7 8" key="1">
    <citation type="submission" date="2013-09" db="EMBL/GenBank/DDBJ databases">
        <authorList>
            <consortium name="DOE Joint Genome Institute"/>
            <person name="Klenk H.-P."/>
            <person name="Huntemann M."/>
            <person name="Han J."/>
            <person name="Chen A."/>
            <person name="Kyrpides N."/>
            <person name="Mavromatis K."/>
            <person name="Markowitz V."/>
            <person name="Palaniappan K."/>
            <person name="Ivanova N."/>
            <person name="Schaumberg A."/>
            <person name="Pati A."/>
            <person name="Liolios K."/>
            <person name="Nordberg H.P."/>
            <person name="Cantor M.N."/>
            <person name="Hua S.X."/>
            <person name="Woyke T."/>
        </authorList>
    </citation>
    <scope>NUCLEOTIDE SEQUENCE [LARGE SCALE GENOMIC DNA]</scope>
    <source>
        <strain evidence="7 8">DSM 14336</strain>
    </source>
</reference>
<evidence type="ECO:0000256" key="3">
    <source>
        <dbReference type="ARBA" id="ARBA00022448"/>
    </source>
</evidence>
<dbReference type="PANTHER" id="PTHR33376">
    <property type="match status" value="1"/>
</dbReference>
<dbReference type="STRING" id="999552.METH_17485"/>
<dbReference type="Gene3D" id="3.40.190.170">
    <property type="entry name" value="Bacterial extracellular solute-binding protein, family 7"/>
    <property type="match status" value="1"/>
</dbReference>
<comment type="subcellular location">
    <subcellularLocation>
        <location evidence="1">Periplasm</location>
    </subcellularLocation>
</comment>
<evidence type="ECO:0000256" key="4">
    <source>
        <dbReference type="ARBA" id="ARBA00022729"/>
    </source>
</evidence>
<dbReference type="Proteomes" id="UP000018780">
    <property type="component" value="Chromosome"/>
</dbReference>
<dbReference type="PANTHER" id="PTHR33376:SF7">
    <property type="entry name" value="C4-DICARBOXYLATE-BINDING PROTEIN DCTB"/>
    <property type="match status" value="1"/>
</dbReference>
<evidence type="ECO:0000256" key="5">
    <source>
        <dbReference type="ARBA" id="ARBA00022764"/>
    </source>
</evidence>
<evidence type="ECO:0000256" key="1">
    <source>
        <dbReference type="ARBA" id="ARBA00004418"/>
    </source>
</evidence>
<dbReference type="OrthoDB" id="9803763at2"/>
<keyword evidence="5" id="KW-0574">Periplasm</keyword>
<name>V9VZ74_9RHOB</name>